<protein>
    <recommendedName>
        <fullName evidence="4">HCNGP-like protein</fullName>
    </recommendedName>
</protein>
<feature type="compositionally biased region" description="Polar residues" evidence="1">
    <location>
        <begin position="24"/>
        <end position="35"/>
    </location>
</feature>
<feature type="region of interest" description="Disordered" evidence="1">
    <location>
        <begin position="1"/>
        <end position="87"/>
    </location>
</feature>
<accession>A0AAF0Y969</accession>
<dbReference type="Proteomes" id="UP000827549">
    <property type="component" value="Chromosome 3"/>
</dbReference>
<feature type="compositionally biased region" description="Basic and acidic residues" evidence="1">
    <location>
        <begin position="230"/>
        <end position="281"/>
    </location>
</feature>
<sequence>MQGLAHYADDSPSPPAAGPSPSGITISSLPSTSLASPRRNQRPRKTVPYVSSHPRASPDSRAPSRGSPPPASASRATSPRPPRVDVAGLSDTDAFRLATAPKAHGVDWGIPPPEGEPSDALSAKVAQFLRLKQQGQHINTSLLQSSSFANPHIYAKLVEFVELDETATAFPAGGWLTRRRIADEIPLHGPKALLAQQNAMADAVRARQDRGKAAGGGGGRREIAFAPARTQDRRVERESRRDRDRDRDYGRDHRDRDRDRRGRERDRDERDRGHRSKNGRD</sequence>
<proteinExistence type="predicted"/>
<dbReference type="EMBL" id="CP086716">
    <property type="protein sequence ID" value="WOO80434.1"/>
    <property type="molecule type" value="Genomic_DNA"/>
</dbReference>
<dbReference type="InterPro" id="IPR012479">
    <property type="entry name" value="SAP30BP"/>
</dbReference>
<dbReference type="AlphaFoldDB" id="A0AAF0Y969"/>
<keyword evidence="3" id="KW-1185">Reference proteome</keyword>
<evidence type="ECO:0000313" key="2">
    <source>
        <dbReference type="EMBL" id="WOO80434.1"/>
    </source>
</evidence>
<dbReference type="GeneID" id="87807194"/>
<feature type="compositionally biased region" description="Low complexity" evidence="1">
    <location>
        <begin position="51"/>
        <end position="65"/>
    </location>
</feature>
<evidence type="ECO:0000313" key="3">
    <source>
        <dbReference type="Proteomes" id="UP000827549"/>
    </source>
</evidence>
<reference evidence="2" key="1">
    <citation type="submission" date="2023-10" db="EMBL/GenBank/DDBJ databases">
        <authorList>
            <person name="Noh H."/>
        </authorList>
    </citation>
    <scope>NUCLEOTIDE SEQUENCE</scope>
    <source>
        <strain evidence="2">DUCC4014</strain>
    </source>
</reference>
<dbReference type="GO" id="GO:0005634">
    <property type="term" value="C:nucleus"/>
    <property type="evidence" value="ECO:0007669"/>
    <property type="project" value="TreeGrafter"/>
</dbReference>
<evidence type="ECO:0000256" key="1">
    <source>
        <dbReference type="SAM" id="MobiDB-lite"/>
    </source>
</evidence>
<feature type="region of interest" description="Disordered" evidence="1">
    <location>
        <begin position="204"/>
        <end position="281"/>
    </location>
</feature>
<dbReference type="Pfam" id="PF07818">
    <property type="entry name" value="HCNGP"/>
    <property type="match status" value="1"/>
</dbReference>
<evidence type="ECO:0008006" key="4">
    <source>
        <dbReference type="Google" id="ProtNLM"/>
    </source>
</evidence>
<dbReference type="PANTHER" id="PTHR13464">
    <property type="entry name" value="TRANSCRIPTIONAL REGULATOR PROTEIN HCNGP"/>
    <property type="match status" value="1"/>
</dbReference>
<name>A0AAF0Y969_9TREE</name>
<organism evidence="2 3">
    <name type="scientific">Vanrija pseudolonga</name>
    <dbReference type="NCBI Taxonomy" id="143232"/>
    <lineage>
        <taxon>Eukaryota</taxon>
        <taxon>Fungi</taxon>
        <taxon>Dikarya</taxon>
        <taxon>Basidiomycota</taxon>
        <taxon>Agaricomycotina</taxon>
        <taxon>Tremellomycetes</taxon>
        <taxon>Trichosporonales</taxon>
        <taxon>Trichosporonaceae</taxon>
        <taxon>Vanrija</taxon>
    </lineage>
</organism>
<gene>
    <name evidence="2" type="ORF">LOC62_03G003953</name>
</gene>
<dbReference type="GO" id="GO:0006355">
    <property type="term" value="P:regulation of DNA-templated transcription"/>
    <property type="evidence" value="ECO:0007669"/>
    <property type="project" value="InterPro"/>
</dbReference>
<dbReference type="RefSeq" id="XP_062626466.1">
    <property type="nucleotide sequence ID" value="XM_062770482.1"/>
</dbReference>
<dbReference type="PANTHER" id="PTHR13464:SF0">
    <property type="entry name" value="SAP30-BINDING PROTEIN"/>
    <property type="match status" value="1"/>
</dbReference>